<gene>
    <name evidence="2" type="ORF">PAF17_12175</name>
</gene>
<keyword evidence="1" id="KW-0472">Membrane</keyword>
<reference evidence="2" key="1">
    <citation type="submission" date="2022-12" db="EMBL/GenBank/DDBJ databases">
        <title>Paracoccus onchidii sp. nov., isolated from a marine invertebrate from the South China Sea.</title>
        <authorList>
            <person name="Xu S."/>
            <person name="Liu Z."/>
            <person name="Xu Y."/>
        </authorList>
    </citation>
    <scope>NUCLEOTIDE SEQUENCE</scope>
    <source>
        <strain evidence="2">Z330</strain>
    </source>
</reference>
<evidence type="ECO:0008006" key="4">
    <source>
        <dbReference type="Google" id="ProtNLM"/>
    </source>
</evidence>
<comment type="caution">
    <text evidence="2">The sequence shown here is derived from an EMBL/GenBank/DDBJ whole genome shotgun (WGS) entry which is preliminary data.</text>
</comment>
<dbReference type="RefSeq" id="WP_271889374.1">
    <property type="nucleotide sequence ID" value="NZ_JAQBIE010000014.1"/>
</dbReference>
<proteinExistence type="predicted"/>
<accession>A0ABT4ZFX0</accession>
<protein>
    <recommendedName>
        <fullName evidence="4">Anti-sigma factor</fullName>
    </recommendedName>
</protein>
<sequence length="230" mass="25007">MNDLNDHDWDLVNAYHDGELDQPEAAALESRLVREPQLQAALEDVRRMSRSLAGLRPTLAQPTKPANLNSWPVRLLGGGLVAASLLGLAFWAGLAPREMSPLNAHRAFLGQNFSAHGVTQVSGNDLPNLAVARLYAVADDDFGTGRVVHYSGENGCRLSYFWSSQTIELPANGQEQVAVWRSDDGLSHLIVASGMDQARFNAIADYLRHRSNPADRKFALADHLTAPCAG</sequence>
<name>A0ABT4ZFX0_9RHOB</name>
<keyword evidence="1" id="KW-1133">Transmembrane helix</keyword>
<feature type="transmembrane region" description="Helical" evidence="1">
    <location>
        <begin position="75"/>
        <end position="94"/>
    </location>
</feature>
<evidence type="ECO:0000256" key="1">
    <source>
        <dbReference type="SAM" id="Phobius"/>
    </source>
</evidence>
<keyword evidence="3" id="KW-1185">Reference proteome</keyword>
<keyword evidence="1" id="KW-0812">Transmembrane</keyword>
<dbReference type="EMBL" id="JAQBIE010000014">
    <property type="protein sequence ID" value="MDB6178252.1"/>
    <property type="molecule type" value="Genomic_DNA"/>
</dbReference>
<dbReference type="Proteomes" id="UP001165641">
    <property type="component" value="Unassembled WGS sequence"/>
</dbReference>
<organism evidence="2 3">
    <name type="scientific">Paracoccus onchidii</name>
    <dbReference type="NCBI Taxonomy" id="3017813"/>
    <lineage>
        <taxon>Bacteria</taxon>
        <taxon>Pseudomonadati</taxon>
        <taxon>Pseudomonadota</taxon>
        <taxon>Alphaproteobacteria</taxon>
        <taxon>Rhodobacterales</taxon>
        <taxon>Paracoccaceae</taxon>
        <taxon>Paracoccus</taxon>
    </lineage>
</organism>
<evidence type="ECO:0000313" key="2">
    <source>
        <dbReference type="EMBL" id="MDB6178252.1"/>
    </source>
</evidence>
<evidence type="ECO:0000313" key="3">
    <source>
        <dbReference type="Proteomes" id="UP001165641"/>
    </source>
</evidence>